<dbReference type="SUPFAM" id="SSF57283">
    <property type="entry name" value="PMP inhibitors"/>
    <property type="match status" value="1"/>
</dbReference>
<keyword evidence="5" id="KW-1015">Disulfide bond</keyword>
<evidence type="ECO:0000256" key="1">
    <source>
        <dbReference type="ARBA" id="ARBA00004613"/>
    </source>
</evidence>
<dbReference type="Proteomes" id="UP001642540">
    <property type="component" value="Unassembled WGS sequence"/>
</dbReference>
<evidence type="ECO:0000256" key="5">
    <source>
        <dbReference type="ARBA" id="ARBA00023157"/>
    </source>
</evidence>
<dbReference type="InterPro" id="IPR008037">
    <property type="entry name" value="Pacifastin_dom"/>
</dbReference>
<dbReference type="EMBL" id="CAXLJM020000108">
    <property type="protein sequence ID" value="CAL8135389.1"/>
    <property type="molecule type" value="Genomic_DNA"/>
</dbReference>
<evidence type="ECO:0000256" key="4">
    <source>
        <dbReference type="ARBA" id="ARBA00022900"/>
    </source>
</evidence>
<keyword evidence="4" id="KW-0722">Serine protease inhibitor</keyword>
<sequence length="435" mass="48524">MQSPILLSFLLFYLVTTVSCRTVRESLKRSSEKEATLKHYRNQFSQIHDALSGSVESLESTITEGPSYRIDLGEGMILYTSKRPNFTVIINRLIQDLIWSSQTALEAESFRAAAISSDSVELSHEGRNPEEGEVETTTLFPIQSIVGNSQWLKSDLDEEDAEEDEEAMDDGCDEGEVIKVSCNSCVCINSQYVCSKKDCQELQEPLPPMHIKHSSKKKGSLNYNKKGQSVTVDDSGNTLYGEYFSSELESSNATFPREEQATEFSCIDGRTKPVDCNHCICAMGKWACTKMSCIPMSLREKASFHGAEFIKKADTLKENMGIDEDCLEGDTKKVSGCNQCVCHENSWACTDYECPSMSPPVKPNSGAKLEACQTEEDVKSVECNICSCRSGIWRCTNNDCKKFGDKYYQPIQRGNHKSSSPMLMDSDSAENHSYL</sequence>
<comment type="subcellular location">
    <subcellularLocation>
        <location evidence="1">Secreted</location>
    </subcellularLocation>
</comment>
<accession>A0ABP1RTW7</accession>
<organism evidence="10 11">
    <name type="scientific">Orchesella dallaii</name>
    <dbReference type="NCBI Taxonomy" id="48710"/>
    <lineage>
        <taxon>Eukaryota</taxon>
        <taxon>Metazoa</taxon>
        <taxon>Ecdysozoa</taxon>
        <taxon>Arthropoda</taxon>
        <taxon>Hexapoda</taxon>
        <taxon>Collembola</taxon>
        <taxon>Entomobryomorpha</taxon>
        <taxon>Entomobryoidea</taxon>
        <taxon>Orchesellidae</taxon>
        <taxon>Orchesellinae</taxon>
        <taxon>Orchesella</taxon>
    </lineage>
</organism>
<keyword evidence="11" id="KW-1185">Reference proteome</keyword>
<feature type="domain" description="Pacifastin" evidence="9">
    <location>
        <begin position="265"/>
        <end position="300"/>
    </location>
</feature>
<comment type="caution">
    <text evidence="10">The sequence shown here is derived from an EMBL/GenBank/DDBJ whole genome shotgun (WGS) entry which is preliminary data.</text>
</comment>
<name>A0ABP1RTW7_9HEXA</name>
<dbReference type="InterPro" id="IPR036201">
    <property type="entry name" value="Pacifastin_dom_sf"/>
</dbReference>
<evidence type="ECO:0000256" key="7">
    <source>
        <dbReference type="SAM" id="MobiDB-lite"/>
    </source>
</evidence>
<feature type="chain" id="PRO_5045312459" description="Pacifastin domain-containing protein" evidence="8">
    <location>
        <begin position="21"/>
        <end position="435"/>
    </location>
</feature>
<evidence type="ECO:0000313" key="10">
    <source>
        <dbReference type="EMBL" id="CAL8135389.1"/>
    </source>
</evidence>
<protein>
    <recommendedName>
        <fullName evidence="9">Pacifastin domain-containing protein</fullName>
    </recommendedName>
</protein>
<evidence type="ECO:0000256" key="8">
    <source>
        <dbReference type="SAM" id="SignalP"/>
    </source>
</evidence>
<evidence type="ECO:0000256" key="6">
    <source>
        <dbReference type="ARBA" id="ARBA00029459"/>
    </source>
</evidence>
<evidence type="ECO:0000313" key="11">
    <source>
        <dbReference type="Proteomes" id="UP001642540"/>
    </source>
</evidence>
<gene>
    <name evidence="10" type="ORF">ODALV1_LOCUS25962</name>
</gene>
<reference evidence="10 11" key="1">
    <citation type="submission" date="2024-08" db="EMBL/GenBank/DDBJ databases">
        <authorList>
            <person name="Cucini C."/>
            <person name="Frati F."/>
        </authorList>
    </citation>
    <scope>NUCLEOTIDE SEQUENCE [LARGE SCALE GENOMIC DNA]</scope>
</reference>
<evidence type="ECO:0000256" key="2">
    <source>
        <dbReference type="ARBA" id="ARBA00022525"/>
    </source>
</evidence>
<keyword evidence="3" id="KW-0646">Protease inhibitor</keyword>
<feature type="signal peptide" evidence="8">
    <location>
        <begin position="1"/>
        <end position="20"/>
    </location>
</feature>
<evidence type="ECO:0000259" key="9">
    <source>
        <dbReference type="Pfam" id="PF05375"/>
    </source>
</evidence>
<dbReference type="Pfam" id="PF05375">
    <property type="entry name" value="Pacifastin_I"/>
    <property type="match status" value="1"/>
</dbReference>
<feature type="region of interest" description="Disordered" evidence="7">
    <location>
        <begin position="412"/>
        <end position="435"/>
    </location>
</feature>
<proteinExistence type="inferred from homology"/>
<evidence type="ECO:0000256" key="3">
    <source>
        <dbReference type="ARBA" id="ARBA00022690"/>
    </source>
</evidence>
<keyword evidence="8" id="KW-0732">Signal</keyword>
<keyword evidence="2" id="KW-0964">Secreted</keyword>
<comment type="similarity">
    <text evidence="6">Belongs to the protease inhibitor I19 family.</text>
</comment>